<keyword evidence="2" id="KW-0326">Glycosidase</keyword>
<accession>A0ABW1IVI1</accession>
<evidence type="ECO:0000256" key="2">
    <source>
        <dbReference type="RuleBase" id="RU361163"/>
    </source>
</evidence>
<dbReference type="SUPFAM" id="SSF49899">
    <property type="entry name" value="Concanavalin A-like lectins/glucanases"/>
    <property type="match status" value="1"/>
</dbReference>
<dbReference type="InterPro" id="IPR013319">
    <property type="entry name" value="GH11/12"/>
</dbReference>
<evidence type="ECO:0000256" key="3">
    <source>
        <dbReference type="SAM" id="SignalP"/>
    </source>
</evidence>
<reference evidence="5" key="1">
    <citation type="journal article" date="2019" name="Int. J. Syst. Evol. Microbiol.">
        <title>The Global Catalogue of Microorganisms (GCM) 10K type strain sequencing project: providing services to taxonomists for standard genome sequencing and annotation.</title>
        <authorList>
            <consortium name="The Broad Institute Genomics Platform"/>
            <consortium name="The Broad Institute Genome Sequencing Center for Infectious Disease"/>
            <person name="Wu L."/>
            <person name="Ma J."/>
        </authorList>
    </citation>
    <scope>NUCLEOTIDE SEQUENCE [LARGE SCALE GENOMIC DNA]</scope>
    <source>
        <strain evidence="5">CCM 8749</strain>
    </source>
</reference>
<keyword evidence="2" id="KW-0378">Hydrolase</keyword>
<keyword evidence="2" id="KW-0624">Polysaccharide degradation</keyword>
<dbReference type="Proteomes" id="UP001596250">
    <property type="component" value="Unassembled WGS sequence"/>
</dbReference>
<dbReference type="EMBL" id="JBHSQV010000187">
    <property type="protein sequence ID" value="MFC5989097.1"/>
    <property type="molecule type" value="Genomic_DNA"/>
</dbReference>
<name>A0ABW1IVI1_9BACL</name>
<dbReference type="PANTHER" id="PTHR34002:SF9">
    <property type="entry name" value="XYLOGLUCAN-SPECIFIC ENDO-BETA-1,4-GLUCANASE A"/>
    <property type="match status" value="1"/>
</dbReference>
<dbReference type="Pfam" id="PF01670">
    <property type="entry name" value="Glyco_hydro_12"/>
    <property type="match status" value="1"/>
</dbReference>
<keyword evidence="5" id="KW-1185">Reference proteome</keyword>
<organism evidence="4 5">
    <name type="scientific">Marinicrinis lubricantis</name>
    <dbReference type="NCBI Taxonomy" id="2086470"/>
    <lineage>
        <taxon>Bacteria</taxon>
        <taxon>Bacillati</taxon>
        <taxon>Bacillota</taxon>
        <taxon>Bacilli</taxon>
        <taxon>Bacillales</taxon>
        <taxon>Paenibacillaceae</taxon>
    </lineage>
</organism>
<dbReference type="Gene3D" id="2.60.120.180">
    <property type="match status" value="1"/>
</dbReference>
<comment type="similarity">
    <text evidence="1 2">Belongs to the glycosyl hydrolase 12 (cellulase H) family.</text>
</comment>
<dbReference type="InterPro" id="IPR013320">
    <property type="entry name" value="ConA-like_dom_sf"/>
</dbReference>
<dbReference type="NCBIfam" id="NF004860">
    <property type="entry name" value="PRK06215.1"/>
    <property type="match status" value="1"/>
</dbReference>
<feature type="signal peptide" evidence="3">
    <location>
        <begin position="1"/>
        <end position="25"/>
    </location>
</feature>
<evidence type="ECO:0000313" key="4">
    <source>
        <dbReference type="EMBL" id="MFC5989097.1"/>
    </source>
</evidence>
<evidence type="ECO:0000256" key="1">
    <source>
        <dbReference type="ARBA" id="ARBA00005519"/>
    </source>
</evidence>
<gene>
    <name evidence="4" type="ORF">ACFPXP_22055</name>
</gene>
<dbReference type="PANTHER" id="PTHR34002">
    <property type="entry name" value="BLR1656 PROTEIN"/>
    <property type="match status" value="1"/>
</dbReference>
<sequence>MKKKAITKVLLVITALFTVVSTAYAAVWSSSERYGNWQDNGYIVYNNVWGSGAGYQSIWANSYSNWGVWADHPNTGGIKSYPNVTKDVNARLSQLSSVNSSFNVTVPNGGSYVTAYDIWLGNYAYEIMLWMNHRGEVKPISYNWDAYGNPIPVVTNVNVGGHTWDVYRGTNGSNEVFSFVRSSNTNSGNVDTLSIMNWIKNRGWYGDEVVDRVQLGFEITSSSGGMDFRMNNFSTTVNYR</sequence>
<feature type="chain" id="PRO_5046792776" description="Glycosyl hydrolase family 12" evidence="3">
    <location>
        <begin position="26"/>
        <end position="240"/>
    </location>
</feature>
<keyword evidence="2" id="KW-0119">Carbohydrate metabolism</keyword>
<dbReference type="InterPro" id="IPR002594">
    <property type="entry name" value="GH12"/>
</dbReference>
<comment type="caution">
    <text evidence="4">The sequence shown here is derived from an EMBL/GenBank/DDBJ whole genome shotgun (WGS) entry which is preliminary data.</text>
</comment>
<evidence type="ECO:0008006" key="6">
    <source>
        <dbReference type="Google" id="ProtNLM"/>
    </source>
</evidence>
<keyword evidence="3" id="KW-0732">Signal</keyword>
<evidence type="ECO:0000313" key="5">
    <source>
        <dbReference type="Proteomes" id="UP001596250"/>
    </source>
</evidence>
<proteinExistence type="inferred from homology"/>
<dbReference type="RefSeq" id="WP_379896658.1">
    <property type="nucleotide sequence ID" value="NZ_CBCSCT010000002.1"/>
</dbReference>
<protein>
    <recommendedName>
        <fullName evidence="6">Glycosyl hydrolase family 12</fullName>
    </recommendedName>
</protein>